<keyword evidence="1" id="KW-0677">Repeat</keyword>
<evidence type="ECO:0000256" key="3">
    <source>
        <dbReference type="PROSITE-ProRule" id="PRU00059"/>
    </source>
</evidence>
<reference evidence="7 8" key="1">
    <citation type="submission" date="2019-04" db="EMBL/GenBank/DDBJ databases">
        <authorList>
            <consortium name="Wellcome Sanger Institute Data Sharing"/>
        </authorList>
    </citation>
    <scope>NUCLEOTIDE SEQUENCE [LARGE SCALE GENOMIC DNA]</scope>
</reference>
<feature type="domain" description="CUB" evidence="6">
    <location>
        <begin position="43"/>
        <end position="161"/>
    </location>
</feature>
<comment type="caution">
    <text evidence="3">Lacks conserved residue(s) required for the propagation of feature annotation.</text>
</comment>
<dbReference type="CDD" id="cd00041">
    <property type="entry name" value="CUB"/>
    <property type="match status" value="1"/>
</dbReference>
<keyword evidence="8" id="KW-1185">Reference proteome</keyword>
<sequence length="415" mass="46214">MRARALFATLSVLVSVREVLGAQDASLRALRASNSRRDDLYRKEETVAVSTGGHIQSPRYPGGYPRNVLLSWKLVSPLNTRIQLDFDSHFGLEEPENDVCRYDFVEVEDISESSTAIRGRWCGQKEVPPRITSKSHTVKVTFKSDDYFVVKPGFKLYYSLVDDSPPPPSETNWEAVTIPVSGPAGLSPPMTDAPLTAAALDETIAAFDTVEELLRHLNPETWQEDLESIYKETGHYRPRTFHHDRKHKSAEVLPRAVHLPETESRPMGPRGDPPAASRALRLHLSLEAPAVSRALWENLPTPHPPGLFTRLLPHHSSETLFTHLSHLRRWEGISTQTFPLPCVALLERVCVCVCVCVRIEDSKRCCFVHRAPSDTAPVQGCLSPFSAPLRSGWDGRVTLSSGPVFPARSANISHT</sequence>
<dbReference type="InterPro" id="IPR035914">
    <property type="entry name" value="Sperma_CUB_dom_sf"/>
</dbReference>
<evidence type="ECO:0000256" key="5">
    <source>
        <dbReference type="SAM" id="SignalP"/>
    </source>
</evidence>
<organism evidence="7 8">
    <name type="scientific">Scleropages formosus</name>
    <name type="common">Asian bonytongue</name>
    <name type="synonym">Osteoglossum formosum</name>
    <dbReference type="NCBI Taxonomy" id="113540"/>
    <lineage>
        <taxon>Eukaryota</taxon>
        <taxon>Metazoa</taxon>
        <taxon>Chordata</taxon>
        <taxon>Craniata</taxon>
        <taxon>Vertebrata</taxon>
        <taxon>Euteleostomi</taxon>
        <taxon>Actinopterygii</taxon>
        <taxon>Neopterygii</taxon>
        <taxon>Teleostei</taxon>
        <taxon>Osteoglossocephala</taxon>
        <taxon>Osteoglossomorpha</taxon>
        <taxon>Osteoglossiformes</taxon>
        <taxon>Osteoglossidae</taxon>
        <taxon>Scleropages</taxon>
    </lineage>
</organism>
<evidence type="ECO:0000259" key="6">
    <source>
        <dbReference type="PROSITE" id="PS01180"/>
    </source>
</evidence>
<proteinExistence type="predicted"/>
<feature type="region of interest" description="Disordered" evidence="4">
    <location>
        <begin position="256"/>
        <end position="276"/>
    </location>
</feature>
<dbReference type="AlphaFoldDB" id="A0A8C9T7T2"/>
<evidence type="ECO:0000313" key="8">
    <source>
        <dbReference type="Proteomes" id="UP000694397"/>
    </source>
</evidence>
<dbReference type="GeneTree" id="ENSGT00940000159575"/>
<dbReference type="SUPFAM" id="SSF49854">
    <property type="entry name" value="Spermadhesin, CUB domain"/>
    <property type="match status" value="1"/>
</dbReference>
<dbReference type="FunFam" id="2.60.120.290:FF:000017">
    <property type="entry name" value="Platelet derived growth factor C"/>
    <property type="match status" value="1"/>
</dbReference>
<reference evidence="7" key="2">
    <citation type="submission" date="2025-08" db="UniProtKB">
        <authorList>
            <consortium name="Ensembl"/>
        </authorList>
    </citation>
    <scope>IDENTIFICATION</scope>
</reference>
<dbReference type="PANTHER" id="PTHR24251">
    <property type="entry name" value="OVOCHYMASE-RELATED"/>
    <property type="match status" value="1"/>
</dbReference>
<keyword evidence="5" id="KW-0732">Signal</keyword>
<dbReference type="OrthoDB" id="6369184at2759"/>
<protein>
    <submittedName>
        <fullName evidence="7">Platelet derived growth factor d</fullName>
    </submittedName>
</protein>
<keyword evidence="2" id="KW-1015">Disulfide bond</keyword>
<evidence type="ECO:0000313" key="7">
    <source>
        <dbReference type="Ensembl" id="ENSSFOP00015045636.1"/>
    </source>
</evidence>
<name>A0A8C9T7T2_SCLFO</name>
<feature type="chain" id="PRO_5034291175" evidence="5">
    <location>
        <begin position="22"/>
        <end position="415"/>
    </location>
</feature>
<accession>A0A8C9T7T2</accession>
<dbReference type="Gene3D" id="2.60.120.290">
    <property type="entry name" value="Spermadhesin, CUB domain"/>
    <property type="match status" value="1"/>
</dbReference>
<dbReference type="Ensembl" id="ENSSFOT00015072019.1">
    <property type="protein sequence ID" value="ENSSFOP00015045636.1"/>
    <property type="gene ID" value="ENSSFOG00015026943.1"/>
</dbReference>
<dbReference type="SMART" id="SM00042">
    <property type="entry name" value="CUB"/>
    <property type="match status" value="1"/>
</dbReference>
<evidence type="ECO:0000256" key="4">
    <source>
        <dbReference type="SAM" id="MobiDB-lite"/>
    </source>
</evidence>
<dbReference type="Pfam" id="PF00431">
    <property type="entry name" value="CUB"/>
    <property type="match status" value="1"/>
</dbReference>
<feature type="signal peptide" evidence="5">
    <location>
        <begin position="1"/>
        <end position="21"/>
    </location>
</feature>
<evidence type="ECO:0000256" key="2">
    <source>
        <dbReference type="ARBA" id="ARBA00023157"/>
    </source>
</evidence>
<dbReference type="Proteomes" id="UP000694397">
    <property type="component" value="Chromosome 10"/>
</dbReference>
<dbReference type="InterPro" id="IPR000859">
    <property type="entry name" value="CUB_dom"/>
</dbReference>
<reference evidence="7" key="3">
    <citation type="submission" date="2025-09" db="UniProtKB">
        <authorList>
            <consortium name="Ensembl"/>
        </authorList>
    </citation>
    <scope>IDENTIFICATION</scope>
</reference>
<gene>
    <name evidence="7" type="primary">pdgfd</name>
</gene>
<dbReference type="PROSITE" id="PS01180">
    <property type="entry name" value="CUB"/>
    <property type="match status" value="1"/>
</dbReference>
<evidence type="ECO:0000256" key="1">
    <source>
        <dbReference type="ARBA" id="ARBA00022737"/>
    </source>
</evidence>